<organism evidence="5 6">
    <name type="scientific">Candidatus Curtissbacteria bacterium RBG_16_39_7</name>
    <dbReference type="NCBI Taxonomy" id="1797707"/>
    <lineage>
        <taxon>Bacteria</taxon>
        <taxon>Candidatus Curtissiibacteriota</taxon>
    </lineage>
</organism>
<dbReference type="AlphaFoldDB" id="A0A1F5G1I2"/>
<evidence type="ECO:0000313" key="6">
    <source>
        <dbReference type="Proteomes" id="UP000176628"/>
    </source>
</evidence>
<dbReference type="Proteomes" id="UP000176628">
    <property type="component" value="Unassembled WGS sequence"/>
</dbReference>
<gene>
    <name evidence="5" type="ORF">A2Z23_02490</name>
</gene>
<dbReference type="InterPro" id="IPR050260">
    <property type="entry name" value="FAD-bd_OxRdtase"/>
</dbReference>
<sequence>MTKFEYLIIGGGIAGTTAAETIRKNDEKGTIAVISEESEPLYSRLTLHHYLKDLIPFERLYLRNDNFYKEKKIELFKGKKAQKLDVSKKEITLDDGQVFGFDKLLIATGGHPNQWQVKGEDEKGVFCFRTIQDAKNIKRRIEKIKTINPHVVIIGGSFIALDLVTSFVKQGLKTTILVRRDYFLQNRLDEECAKLIEDILRKNNIEVLPHEEVEKVLGDGKVEGVRLKSGKTLKAGMVAVGIGINFGLEWLKLAGISTNRGILANEYLETNIPGVFCAGDCCEFWDVLSQTQHRVGNWQNAQKQGEAAGLNMCGKKTIYETVSTYSISFFDANACFCGMTDLDGASFAVTRGARENGSLGHLFLKNNRLVGATLVNRLNEQSSIAALIKNKVDLSVVLDKLSDPNFDLQVLL</sequence>
<name>A0A1F5G1I2_9BACT</name>
<dbReference type="Pfam" id="PF07992">
    <property type="entry name" value="Pyr_redox_2"/>
    <property type="match status" value="1"/>
</dbReference>
<dbReference type="PANTHER" id="PTHR43429">
    <property type="entry name" value="PYRIDINE NUCLEOTIDE-DISULFIDE OXIDOREDUCTASE DOMAIN-CONTAINING"/>
    <property type="match status" value="1"/>
</dbReference>
<dbReference type="GO" id="GO:0016491">
    <property type="term" value="F:oxidoreductase activity"/>
    <property type="evidence" value="ECO:0007669"/>
    <property type="project" value="InterPro"/>
</dbReference>
<evidence type="ECO:0000256" key="2">
    <source>
        <dbReference type="ARBA" id="ARBA00022630"/>
    </source>
</evidence>
<dbReference type="InterPro" id="IPR023753">
    <property type="entry name" value="FAD/NAD-binding_dom"/>
</dbReference>
<keyword evidence="3" id="KW-0274">FAD</keyword>
<accession>A0A1F5G1I2</accession>
<dbReference type="Gene3D" id="3.30.390.30">
    <property type="match status" value="1"/>
</dbReference>
<dbReference type="PRINTS" id="PR00368">
    <property type="entry name" value="FADPNR"/>
</dbReference>
<evidence type="ECO:0000259" key="4">
    <source>
        <dbReference type="Pfam" id="PF07992"/>
    </source>
</evidence>
<dbReference type="PANTHER" id="PTHR43429:SF3">
    <property type="entry name" value="NITRITE REDUCTASE [NAD(P)H]"/>
    <property type="match status" value="1"/>
</dbReference>
<evidence type="ECO:0000256" key="3">
    <source>
        <dbReference type="ARBA" id="ARBA00022827"/>
    </source>
</evidence>
<comment type="caution">
    <text evidence="5">The sequence shown here is derived from an EMBL/GenBank/DDBJ whole genome shotgun (WGS) entry which is preliminary data.</text>
</comment>
<dbReference type="PRINTS" id="PR00469">
    <property type="entry name" value="PNDRDTASEII"/>
</dbReference>
<dbReference type="EMBL" id="MFAV01000047">
    <property type="protein sequence ID" value="OGD85687.1"/>
    <property type="molecule type" value="Genomic_DNA"/>
</dbReference>
<reference evidence="5 6" key="1">
    <citation type="journal article" date="2016" name="Nat. Commun.">
        <title>Thousands of microbial genomes shed light on interconnected biogeochemical processes in an aquifer system.</title>
        <authorList>
            <person name="Anantharaman K."/>
            <person name="Brown C.T."/>
            <person name="Hug L.A."/>
            <person name="Sharon I."/>
            <person name="Castelle C.J."/>
            <person name="Probst A.J."/>
            <person name="Thomas B.C."/>
            <person name="Singh A."/>
            <person name="Wilkins M.J."/>
            <person name="Karaoz U."/>
            <person name="Brodie E.L."/>
            <person name="Williams K.H."/>
            <person name="Hubbard S.S."/>
            <person name="Banfield J.F."/>
        </authorList>
    </citation>
    <scope>NUCLEOTIDE SEQUENCE [LARGE SCALE GENOMIC DNA]</scope>
</reference>
<dbReference type="Gene3D" id="3.50.50.60">
    <property type="entry name" value="FAD/NAD(P)-binding domain"/>
    <property type="match status" value="2"/>
</dbReference>
<dbReference type="SUPFAM" id="SSF51905">
    <property type="entry name" value="FAD/NAD(P)-binding domain"/>
    <property type="match status" value="2"/>
</dbReference>
<comment type="cofactor">
    <cofactor evidence="1">
        <name>FAD</name>
        <dbReference type="ChEBI" id="CHEBI:57692"/>
    </cofactor>
</comment>
<proteinExistence type="predicted"/>
<evidence type="ECO:0000256" key="1">
    <source>
        <dbReference type="ARBA" id="ARBA00001974"/>
    </source>
</evidence>
<protein>
    <recommendedName>
        <fullName evidence="4">FAD/NAD(P)-binding domain-containing protein</fullName>
    </recommendedName>
</protein>
<dbReference type="InterPro" id="IPR016156">
    <property type="entry name" value="FAD/NAD-linked_Rdtase_dimer_sf"/>
</dbReference>
<dbReference type="InterPro" id="IPR036188">
    <property type="entry name" value="FAD/NAD-bd_sf"/>
</dbReference>
<keyword evidence="2" id="KW-0285">Flavoprotein</keyword>
<feature type="domain" description="FAD/NAD(P)-binding" evidence="4">
    <location>
        <begin position="5"/>
        <end position="305"/>
    </location>
</feature>
<evidence type="ECO:0000313" key="5">
    <source>
        <dbReference type="EMBL" id="OGD85687.1"/>
    </source>
</evidence>